<protein>
    <submittedName>
        <fullName evidence="1">Uncharacterized protein</fullName>
    </submittedName>
</protein>
<organism evidence="1 2">
    <name type="scientific">Spirosoma profusum</name>
    <dbReference type="NCBI Taxonomy" id="2771354"/>
    <lineage>
        <taxon>Bacteria</taxon>
        <taxon>Pseudomonadati</taxon>
        <taxon>Bacteroidota</taxon>
        <taxon>Cytophagia</taxon>
        <taxon>Cytophagales</taxon>
        <taxon>Cytophagaceae</taxon>
        <taxon>Spirosoma</taxon>
    </lineage>
</organism>
<accession>A0A927AQ92</accession>
<sequence length="119" mass="13565">MEEKVVEEKSIDISWEVLLNQLEVLVGKRPVDLNAVLFLIGVQELGTGPKRFSKEAKQDLMHIAVCRVLSLSGYYVFEGNDKDGWPQWTLAKPIPQGDLLAQEGFLKQHIIHYFETQLV</sequence>
<evidence type="ECO:0000313" key="1">
    <source>
        <dbReference type="EMBL" id="MBD2699928.1"/>
    </source>
</evidence>
<dbReference type="EMBL" id="JACWZY010000003">
    <property type="protein sequence ID" value="MBD2699928.1"/>
    <property type="molecule type" value="Genomic_DNA"/>
</dbReference>
<keyword evidence="2" id="KW-1185">Reference proteome</keyword>
<evidence type="ECO:0000313" key="2">
    <source>
        <dbReference type="Proteomes" id="UP000598820"/>
    </source>
</evidence>
<gene>
    <name evidence="1" type="ORF">IC229_04735</name>
</gene>
<comment type="caution">
    <text evidence="1">The sequence shown here is derived from an EMBL/GenBank/DDBJ whole genome shotgun (WGS) entry which is preliminary data.</text>
</comment>
<name>A0A927AQ92_9BACT</name>
<dbReference type="AlphaFoldDB" id="A0A927AQ92"/>
<reference evidence="1" key="1">
    <citation type="submission" date="2020-09" db="EMBL/GenBank/DDBJ databases">
        <authorList>
            <person name="Kim M.K."/>
        </authorList>
    </citation>
    <scope>NUCLEOTIDE SEQUENCE</scope>
    <source>
        <strain evidence="1">BT702</strain>
    </source>
</reference>
<dbReference type="Proteomes" id="UP000598820">
    <property type="component" value="Unassembled WGS sequence"/>
</dbReference>
<proteinExistence type="predicted"/>